<feature type="region of interest" description="Disordered" evidence="1">
    <location>
        <begin position="1"/>
        <end position="42"/>
    </location>
</feature>
<name>A0A549T065_METSR</name>
<protein>
    <submittedName>
        <fullName evidence="2">DGQHR domain-containing protein</fullName>
    </submittedName>
</protein>
<reference evidence="2 3" key="1">
    <citation type="submission" date="2019-07" db="EMBL/GenBank/DDBJ databases">
        <title>Ln-dependent methylotrophs.</title>
        <authorList>
            <person name="Tani A."/>
        </authorList>
    </citation>
    <scope>NUCLEOTIDE SEQUENCE [LARGE SCALE GENOMIC DNA]</scope>
    <source>
        <strain evidence="2 3">SM89A</strain>
    </source>
</reference>
<dbReference type="EMBL" id="VJMF01000032">
    <property type="protein sequence ID" value="TRL35260.1"/>
    <property type="molecule type" value="Genomic_DNA"/>
</dbReference>
<dbReference type="NCBIfam" id="TIGR03187">
    <property type="entry name" value="DGQHR"/>
    <property type="match status" value="1"/>
</dbReference>
<dbReference type="InterPro" id="IPR017601">
    <property type="entry name" value="DGQHR-contain_dom"/>
</dbReference>
<dbReference type="Proteomes" id="UP000316781">
    <property type="component" value="Unassembled WGS sequence"/>
</dbReference>
<dbReference type="Pfam" id="PF14072">
    <property type="entry name" value="DndB"/>
    <property type="match status" value="1"/>
</dbReference>
<accession>A0A549T065</accession>
<dbReference type="RefSeq" id="WP_142862580.1">
    <property type="nucleotide sequence ID" value="NZ_VJMF01000032.1"/>
</dbReference>
<dbReference type="InterPro" id="IPR017642">
    <property type="entry name" value="DNA_S_mod_DndB"/>
</dbReference>
<dbReference type="CDD" id="cd16413">
    <property type="entry name" value="DGQHR_domain"/>
    <property type="match status" value="1"/>
</dbReference>
<evidence type="ECO:0000313" key="3">
    <source>
        <dbReference type="Proteomes" id="UP000316781"/>
    </source>
</evidence>
<proteinExistence type="predicted"/>
<comment type="caution">
    <text evidence="2">The sequence shown here is derived from an EMBL/GenBank/DDBJ whole genome shotgun (WGS) entry which is preliminary data.</text>
</comment>
<sequence length="368" mass="41221">MENPIDAPPSDHAEPSEVEPALEAALPSQRDDETDFQRPPGDARLAKAPALLVTQGKHRFYTLVLPSDLLAATCTVEARLDNPIDGFQRLLDKKRAREIADYIDSGFGSVPSAIILSAQPRAQLHFDRQSGELTFRKDPRSFLIIDGQHRVYGFNLAAKSVKVPVVVYNRLTRAQECQLFVDINTKQRPVPPELLLDIRRLSESETEAEALLHNVFDLFSNDEKSVLAGLLSPSERRKGKISRVTFNAALKSIDKAFVDASPQDVYQVLNAYLRACLNGLRYHGAEANIVNPALFKALILLFANVAERVSDRYGGRYTTQNFEDILGPFFRKLKKNELPKPATGHLALYENYRKTLSSGFSLKQWLFA</sequence>
<gene>
    <name evidence="2" type="ORF">FM996_08070</name>
</gene>
<evidence type="ECO:0000256" key="1">
    <source>
        <dbReference type="SAM" id="MobiDB-lite"/>
    </source>
</evidence>
<organism evidence="2 3">
    <name type="scientific">Methylosinus sporium</name>
    <dbReference type="NCBI Taxonomy" id="428"/>
    <lineage>
        <taxon>Bacteria</taxon>
        <taxon>Pseudomonadati</taxon>
        <taxon>Pseudomonadota</taxon>
        <taxon>Alphaproteobacteria</taxon>
        <taxon>Hyphomicrobiales</taxon>
        <taxon>Methylocystaceae</taxon>
        <taxon>Methylosinus</taxon>
    </lineage>
</organism>
<dbReference type="AlphaFoldDB" id="A0A549T065"/>
<evidence type="ECO:0000313" key="2">
    <source>
        <dbReference type="EMBL" id="TRL35260.1"/>
    </source>
</evidence>